<dbReference type="Pfam" id="PF14361">
    <property type="entry name" value="RsbRD_N"/>
    <property type="match status" value="1"/>
</dbReference>
<evidence type="ECO:0000259" key="1">
    <source>
        <dbReference type="Pfam" id="PF14361"/>
    </source>
</evidence>
<dbReference type="EMBL" id="AP024488">
    <property type="protein sequence ID" value="BCS98348.1"/>
    <property type="molecule type" value="Genomic_DNA"/>
</dbReference>
<evidence type="ECO:0000313" key="3">
    <source>
        <dbReference type="Proteomes" id="UP001320148"/>
    </source>
</evidence>
<accession>A0ABN6F7M0</accession>
<reference evidence="2 3" key="1">
    <citation type="submission" date="2021-02" db="EMBL/GenBank/DDBJ databases">
        <title>Complete genome of Desulfoluna sp. strain ASN36.</title>
        <authorList>
            <person name="Takahashi A."/>
            <person name="Kojima H."/>
            <person name="Fukui M."/>
        </authorList>
    </citation>
    <scope>NUCLEOTIDE SEQUENCE [LARGE SCALE GENOMIC DNA]</scope>
    <source>
        <strain evidence="2 3">ASN36</strain>
    </source>
</reference>
<dbReference type="Proteomes" id="UP001320148">
    <property type="component" value="Chromosome"/>
</dbReference>
<protein>
    <recommendedName>
        <fullName evidence="1">RsbT co-antagonist protein RsbRD N-terminal domain-containing protein</fullName>
    </recommendedName>
</protein>
<gene>
    <name evidence="2" type="ORF">DSLASN_39800</name>
</gene>
<dbReference type="InterPro" id="IPR025751">
    <property type="entry name" value="RsbRD_N_dom"/>
</dbReference>
<organism evidence="2 3">
    <name type="scientific">Desulfoluna limicola</name>
    <dbReference type="NCBI Taxonomy" id="2810562"/>
    <lineage>
        <taxon>Bacteria</taxon>
        <taxon>Pseudomonadati</taxon>
        <taxon>Thermodesulfobacteriota</taxon>
        <taxon>Desulfobacteria</taxon>
        <taxon>Desulfobacterales</taxon>
        <taxon>Desulfolunaceae</taxon>
        <taxon>Desulfoluna</taxon>
    </lineage>
</organism>
<evidence type="ECO:0000313" key="2">
    <source>
        <dbReference type="EMBL" id="BCS98348.1"/>
    </source>
</evidence>
<keyword evidence="3" id="KW-1185">Reference proteome</keyword>
<dbReference type="RefSeq" id="WP_236889747.1">
    <property type="nucleotide sequence ID" value="NZ_AP024488.1"/>
</dbReference>
<feature type="domain" description="RsbT co-antagonist protein RsbRD N-terminal" evidence="1">
    <location>
        <begin position="13"/>
        <end position="153"/>
    </location>
</feature>
<name>A0ABN6F7M0_9BACT</name>
<proteinExistence type="predicted"/>
<sequence length="200" mass="22663">MGIYNHLDTHAKEIVKAWASRFAGSYSTDGSRFILGEKDPFNNPIGAMAREAFTDVFSLISKEELPDPESVRQKLDPVIRLRAVQTFIPSEGVAFVFPLKDVIRDVLKKEINDGKVTQKDLDGFNNRVDQLSLAAFDIYMACREQIYRLRASEVRTRTLNLLKNKDILCEVPEVGTEILPHDVYKNGGFEKSEEDPDRGL</sequence>